<reference evidence="2" key="1">
    <citation type="journal article" date="2012" name="Proc. Natl. Acad. Sci. U.S.A.">
        <title>Genome sequence of the button mushroom Agaricus bisporus reveals mechanisms governing adaptation to a humic-rich ecological niche.</title>
        <authorList>
            <person name="Morin E."/>
            <person name="Kohler A."/>
            <person name="Baker A.R."/>
            <person name="Foulongne-Oriol M."/>
            <person name="Lombard V."/>
            <person name="Nagy L.G."/>
            <person name="Ohm R.A."/>
            <person name="Patyshakuliyeva A."/>
            <person name="Brun A."/>
            <person name="Aerts A.L."/>
            <person name="Bailey A.M."/>
            <person name="Billette C."/>
            <person name="Coutinho P.M."/>
            <person name="Deakin G."/>
            <person name="Doddapaneni H."/>
            <person name="Floudas D."/>
            <person name="Grimwood J."/>
            <person name="Hilden K."/>
            <person name="Kuees U."/>
            <person name="LaButti K.M."/>
            <person name="Lapidus A."/>
            <person name="Lindquist E.A."/>
            <person name="Lucas S.M."/>
            <person name="Murat C."/>
            <person name="Riley R.W."/>
            <person name="Salamov A.A."/>
            <person name="Schmutz J."/>
            <person name="Subramanian V."/>
            <person name="Woesten H.A.B."/>
            <person name="Xu J."/>
            <person name="Eastwood D.C."/>
            <person name="Foster G.D."/>
            <person name="Sonnenberg A.S."/>
            <person name="Cullen D."/>
            <person name="de Vries R.P."/>
            <person name="Lundell T."/>
            <person name="Hibbett D.S."/>
            <person name="Henrissat B."/>
            <person name="Burton K.S."/>
            <person name="Kerrigan R.W."/>
            <person name="Challen M.P."/>
            <person name="Grigoriev I.V."/>
            <person name="Martin F."/>
        </authorList>
    </citation>
    <scope>NUCLEOTIDE SEQUENCE [LARGE SCALE GENOMIC DNA]</scope>
    <source>
        <strain evidence="2">JB137-S8 / ATCC MYA-4627 / FGSC 10392</strain>
    </source>
</reference>
<dbReference type="AlphaFoldDB" id="K5WZC2"/>
<evidence type="ECO:0000313" key="2">
    <source>
        <dbReference type="Proteomes" id="UP000008493"/>
    </source>
</evidence>
<name>K5WZC2_AGABU</name>
<accession>K5WZC2</accession>
<evidence type="ECO:0000313" key="1">
    <source>
        <dbReference type="EMBL" id="EKM75972.1"/>
    </source>
</evidence>
<sequence>MSMHPELKRALDANLSALEVIRLFTKHHSGVQEHRIDLHLDWELDLRHSEWSFWDTWKPLFRKLFWYSDPEPAPASEPFLSIHKDLTREIIPWLCDSERRSNVHLIAEGQIQTENASEHHRANAFATICYDAHRFGLPLRDAPRLPPGIFSLCAALATHSPPYRRILTRILIEDPKVFKLSTRTRFKKLIYEPWKTLQISHPQYVAAPPVIVLRWHDPRFWDEELLSSIYEFASPLLWIISFSPEFKLPIQDLLDPFKCPRLTRLPVCYNDAPADTKLFLHHRFNILRQKHKEMFTKNEVWPSEDQMFQLTRIFMGSFDAIDVAIYFVDWEGDGGPKAHLETFLAYMVDSPSPSDERPYCALDYFYNQAFSAIPHNIFPVVKRILSVCCWEGNPYPVSSLRLACLLSNGHDSVLGVLPHLFRWALISNEILLYSPSPFCRSFLADAKRSGRFHIPKSEIRFLSYEASLRIIRHSPNPFKSLKPAEWFDPKAPFEFVLAMDYALKAFYYASDTGSHSEWALLRHFDFGYLSHYSSRSSRIHWFDFLSILQELHAWDKDSSPNIVRVEPAGDLDKLFIDKCEGLAEPLELEEKQVYWELRPTGPQYALLGLGAGTVLVVLATLRAPGVAPSYCGFSVYTSAMLELM</sequence>
<dbReference type="Proteomes" id="UP000008493">
    <property type="component" value="Unassembled WGS sequence"/>
</dbReference>
<organism evidence="1 2">
    <name type="scientific">Agaricus bisporus var. burnettii (strain JB137-S8 / ATCC MYA-4627 / FGSC 10392)</name>
    <name type="common">White button mushroom</name>
    <dbReference type="NCBI Taxonomy" id="597362"/>
    <lineage>
        <taxon>Eukaryota</taxon>
        <taxon>Fungi</taxon>
        <taxon>Dikarya</taxon>
        <taxon>Basidiomycota</taxon>
        <taxon>Agaricomycotina</taxon>
        <taxon>Agaricomycetes</taxon>
        <taxon>Agaricomycetidae</taxon>
        <taxon>Agaricales</taxon>
        <taxon>Agaricineae</taxon>
        <taxon>Agaricaceae</taxon>
        <taxon>Agaricus</taxon>
    </lineage>
</organism>
<dbReference type="EMBL" id="JH971406">
    <property type="protein sequence ID" value="EKM75972.1"/>
    <property type="molecule type" value="Genomic_DNA"/>
</dbReference>
<dbReference type="KEGG" id="abp:AGABI1DRAFT109067"/>
<protein>
    <submittedName>
        <fullName evidence="1">Uncharacterized protein</fullName>
    </submittedName>
</protein>
<dbReference type="OrthoDB" id="3124713at2759"/>
<keyword evidence="2" id="KW-1185">Reference proteome</keyword>
<proteinExistence type="predicted"/>
<dbReference type="InParanoid" id="K5WZC2"/>
<dbReference type="HOGENOM" id="CLU_017232_0_0_1"/>
<gene>
    <name evidence="1" type="ORF">AGABI1DRAFT_109067</name>
</gene>
<dbReference type="GeneID" id="18822682"/>
<dbReference type="RefSeq" id="XP_007333353.1">
    <property type="nucleotide sequence ID" value="XM_007333291.1"/>
</dbReference>
<dbReference type="OMA" id="ATICYDA"/>